<evidence type="ECO:0000313" key="2">
    <source>
        <dbReference type="EMBL" id="GAC16718.1"/>
    </source>
</evidence>
<dbReference type="InterPro" id="IPR029058">
    <property type="entry name" value="AB_hydrolase_fold"/>
</dbReference>
<dbReference type="eggNOG" id="ENOG50302ZX">
    <property type="taxonomic scope" value="Bacteria"/>
</dbReference>
<keyword evidence="1" id="KW-0472">Membrane</keyword>
<keyword evidence="1" id="KW-0812">Transmembrane</keyword>
<protein>
    <submittedName>
        <fullName evidence="2">Uncharacterized protein</fullName>
    </submittedName>
</protein>
<keyword evidence="1" id="KW-1133">Transmembrane helix</keyword>
<sequence>MSQSKKQAVVLVHGIGEQRPMETVREFVKSVWVKDTKLDNTRFWNKPSEVSGSFEHRRLTTDYAEIKNNPDKQTTSRVDFFEYYWAHHTVGTTLEHLRGWVFSMLRRKPSDYPSALKPMIYLLWTLIFGILLVLISIGFFEPAEKAGDSSTWHQIYEYYISPVLLVALSIGVAKIVSYLGDVARYITATPSNIKVRKEIRDGGVKLLESIAQTGKYDRIVLVGHSLGSIIAYDVLTQYWARKNKFKNAAGEPLPLSEAALKLVHSMENMDHQPDVTEYRKLQLQLFEQLKLDMELHGESSGNAQWLISDLVTLGSPLTYADFLLFDKKMDFVDRKLDREYPTSPPVKENEHYYYQTNEDKFLHHGAVFSLVRWTNIYSKPFNIFFGDLISGPVSRAFSNPQISKDLVSEKQPDSPILDIDVEAAYPKRYPRLFTHTNYWRWHDNFDREGAPDHIIKLRESLGLVEW</sequence>
<evidence type="ECO:0000256" key="1">
    <source>
        <dbReference type="SAM" id="Phobius"/>
    </source>
</evidence>
<proteinExistence type="predicted"/>
<keyword evidence="3" id="KW-1185">Reference proteome</keyword>
<reference evidence="2 3" key="1">
    <citation type="journal article" date="2017" name="Antonie Van Leeuwenhoek">
        <title>Rhizobium rhizosphaerae sp. nov., a novel species isolated from rice rhizosphere.</title>
        <authorList>
            <person name="Zhao J.J."/>
            <person name="Zhang J."/>
            <person name="Zhang R.J."/>
            <person name="Zhang C.W."/>
            <person name="Yin H.Q."/>
            <person name="Zhang X.X."/>
        </authorList>
    </citation>
    <scope>NUCLEOTIDE SEQUENCE [LARGE SCALE GENOMIC DNA]</scope>
    <source>
        <strain evidence="2 3">E3</strain>
    </source>
</reference>
<name>K6YJD2_9ALTE</name>
<gene>
    <name evidence="2" type="ORF">GLIP_4107</name>
</gene>
<dbReference type="Proteomes" id="UP000006334">
    <property type="component" value="Unassembled WGS sequence"/>
</dbReference>
<dbReference type="OrthoDB" id="70513at2"/>
<evidence type="ECO:0000313" key="3">
    <source>
        <dbReference type="Proteomes" id="UP000006334"/>
    </source>
</evidence>
<dbReference type="RefSeq" id="WP_008846520.1">
    <property type="nucleotide sequence ID" value="NZ_BAEN01000076.1"/>
</dbReference>
<feature type="transmembrane region" description="Helical" evidence="1">
    <location>
        <begin position="159"/>
        <end position="179"/>
    </location>
</feature>
<dbReference type="EMBL" id="BAEN01000076">
    <property type="protein sequence ID" value="GAC16718.1"/>
    <property type="molecule type" value="Genomic_DNA"/>
</dbReference>
<organism evidence="2 3">
    <name type="scientific">Aliiglaciecola lipolytica E3</name>
    <dbReference type="NCBI Taxonomy" id="1127673"/>
    <lineage>
        <taxon>Bacteria</taxon>
        <taxon>Pseudomonadati</taxon>
        <taxon>Pseudomonadota</taxon>
        <taxon>Gammaproteobacteria</taxon>
        <taxon>Alteromonadales</taxon>
        <taxon>Alteromonadaceae</taxon>
        <taxon>Aliiglaciecola</taxon>
    </lineage>
</organism>
<accession>K6YJD2</accession>
<dbReference type="SUPFAM" id="SSF53474">
    <property type="entry name" value="alpha/beta-Hydrolases"/>
    <property type="match status" value="1"/>
</dbReference>
<feature type="transmembrane region" description="Helical" evidence="1">
    <location>
        <begin position="120"/>
        <end position="139"/>
    </location>
</feature>
<dbReference type="AlphaFoldDB" id="K6YJD2"/>
<comment type="caution">
    <text evidence="2">The sequence shown here is derived from an EMBL/GenBank/DDBJ whole genome shotgun (WGS) entry which is preliminary data.</text>
</comment>